<proteinExistence type="predicted"/>
<keyword evidence="2" id="KW-1185">Reference proteome</keyword>
<organism evidence="1 2">
    <name type="scientific">Thelephora ganbajun</name>
    <name type="common">Ganba fungus</name>
    <dbReference type="NCBI Taxonomy" id="370292"/>
    <lineage>
        <taxon>Eukaryota</taxon>
        <taxon>Fungi</taxon>
        <taxon>Dikarya</taxon>
        <taxon>Basidiomycota</taxon>
        <taxon>Agaricomycotina</taxon>
        <taxon>Agaricomycetes</taxon>
        <taxon>Thelephorales</taxon>
        <taxon>Thelephoraceae</taxon>
        <taxon>Thelephora</taxon>
    </lineage>
</organism>
<comment type="caution">
    <text evidence="1">The sequence shown here is derived from an EMBL/GenBank/DDBJ whole genome shotgun (WGS) entry which is preliminary data.</text>
</comment>
<sequence>MTFTSTDNSPPIFENGKLKPGIYKIQNLQTEGYVDIHEHLKEMWTETDRTYAYWIWKLLPVKVEGMITPSQSSSETLGSGPLPSYDEDVSGQSSTRTQYIELNTLEEFSFVLSASIVNVVVIHWLRCFRQILANTLDEINLSISASSR</sequence>
<dbReference type="EMBL" id="MU118018">
    <property type="protein sequence ID" value="KAF9648159.1"/>
    <property type="molecule type" value="Genomic_DNA"/>
</dbReference>
<name>A0ACB6ZF19_THEGA</name>
<evidence type="ECO:0000313" key="1">
    <source>
        <dbReference type="EMBL" id="KAF9648159.1"/>
    </source>
</evidence>
<gene>
    <name evidence="1" type="ORF">BDM02DRAFT_3187328</name>
</gene>
<protein>
    <submittedName>
        <fullName evidence="1">Uncharacterized protein</fullName>
    </submittedName>
</protein>
<reference evidence="1" key="1">
    <citation type="submission" date="2019-10" db="EMBL/GenBank/DDBJ databases">
        <authorList>
            <consortium name="DOE Joint Genome Institute"/>
            <person name="Kuo A."/>
            <person name="Miyauchi S."/>
            <person name="Kiss E."/>
            <person name="Drula E."/>
            <person name="Kohler A."/>
            <person name="Sanchez-Garcia M."/>
            <person name="Andreopoulos B."/>
            <person name="Barry K.W."/>
            <person name="Bonito G."/>
            <person name="Buee M."/>
            <person name="Carver A."/>
            <person name="Chen C."/>
            <person name="Cichocki N."/>
            <person name="Clum A."/>
            <person name="Culley D."/>
            <person name="Crous P.W."/>
            <person name="Fauchery L."/>
            <person name="Girlanda M."/>
            <person name="Hayes R."/>
            <person name="Keri Z."/>
            <person name="Labutti K."/>
            <person name="Lipzen A."/>
            <person name="Lombard V."/>
            <person name="Magnuson J."/>
            <person name="Maillard F."/>
            <person name="Morin E."/>
            <person name="Murat C."/>
            <person name="Nolan M."/>
            <person name="Ohm R."/>
            <person name="Pangilinan J."/>
            <person name="Pereira M."/>
            <person name="Perotto S."/>
            <person name="Peter M."/>
            <person name="Riley R."/>
            <person name="Sitrit Y."/>
            <person name="Stielow B."/>
            <person name="Szollosi G."/>
            <person name="Zifcakova L."/>
            <person name="Stursova M."/>
            <person name="Spatafora J.W."/>
            <person name="Tedersoo L."/>
            <person name="Vaario L.-M."/>
            <person name="Yamada A."/>
            <person name="Yan M."/>
            <person name="Wang P."/>
            <person name="Xu J."/>
            <person name="Bruns T."/>
            <person name="Baldrian P."/>
            <person name="Vilgalys R."/>
            <person name="Henrissat B."/>
            <person name="Grigoriev I.V."/>
            <person name="Hibbett D."/>
            <person name="Nagy L.G."/>
            <person name="Martin F.M."/>
        </authorList>
    </citation>
    <scope>NUCLEOTIDE SEQUENCE</scope>
    <source>
        <strain evidence="1">P2</strain>
    </source>
</reference>
<reference evidence="1" key="2">
    <citation type="journal article" date="2020" name="Nat. Commun.">
        <title>Large-scale genome sequencing of mycorrhizal fungi provides insights into the early evolution of symbiotic traits.</title>
        <authorList>
            <person name="Miyauchi S."/>
            <person name="Kiss E."/>
            <person name="Kuo A."/>
            <person name="Drula E."/>
            <person name="Kohler A."/>
            <person name="Sanchez-Garcia M."/>
            <person name="Morin E."/>
            <person name="Andreopoulos B."/>
            <person name="Barry K.W."/>
            <person name="Bonito G."/>
            <person name="Buee M."/>
            <person name="Carver A."/>
            <person name="Chen C."/>
            <person name="Cichocki N."/>
            <person name="Clum A."/>
            <person name="Culley D."/>
            <person name="Crous P.W."/>
            <person name="Fauchery L."/>
            <person name="Girlanda M."/>
            <person name="Hayes R.D."/>
            <person name="Keri Z."/>
            <person name="LaButti K."/>
            <person name="Lipzen A."/>
            <person name="Lombard V."/>
            <person name="Magnuson J."/>
            <person name="Maillard F."/>
            <person name="Murat C."/>
            <person name="Nolan M."/>
            <person name="Ohm R.A."/>
            <person name="Pangilinan J."/>
            <person name="Pereira M.F."/>
            <person name="Perotto S."/>
            <person name="Peter M."/>
            <person name="Pfister S."/>
            <person name="Riley R."/>
            <person name="Sitrit Y."/>
            <person name="Stielow J.B."/>
            <person name="Szollosi G."/>
            <person name="Zifcakova L."/>
            <person name="Stursova M."/>
            <person name="Spatafora J.W."/>
            <person name="Tedersoo L."/>
            <person name="Vaario L.M."/>
            <person name="Yamada A."/>
            <person name="Yan M."/>
            <person name="Wang P."/>
            <person name="Xu J."/>
            <person name="Bruns T."/>
            <person name="Baldrian P."/>
            <person name="Vilgalys R."/>
            <person name="Dunand C."/>
            <person name="Henrissat B."/>
            <person name="Grigoriev I.V."/>
            <person name="Hibbett D."/>
            <person name="Nagy L.G."/>
            <person name="Martin F.M."/>
        </authorList>
    </citation>
    <scope>NUCLEOTIDE SEQUENCE</scope>
    <source>
        <strain evidence="1">P2</strain>
    </source>
</reference>
<dbReference type="Proteomes" id="UP000886501">
    <property type="component" value="Unassembled WGS sequence"/>
</dbReference>
<evidence type="ECO:0000313" key="2">
    <source>
        <dbReference type="Proteomes" id="UP000886501"/>
    </source>
</evidence>
<accession>A0ACB6ZF19</accession>